<sequence length="153" mass="17659">MDTKLELEKVFNNRLLRTNQEVLEFERSLELLINLNDISILPDLLLGFDDRTEQHEVMFGLVHGIEKLYKSKMEEGLRLIASSVSNVINNAKEWMEILHYRILNHPQVRLAYGIALSQIDITARNTVIDLLKGIKKEDPNMFTISVDEVLANI</sequence>
<dbReference type="AlphaFoldDB" id="M9LF27"/>
<organism evidence="2 3">
    <name type="scientific">Paenibacillus popilliae ATCC 14706</name>
    <dbReference type="NCBI Taxonomy" id="1212764"/>
    <lineage>
        <taxon>Bacteria</taxon>
        <taxon>Bacillati</taxon>
        <taxon>Bacillota</taxon>
        <taxon>Bacilli</taxon>
        <taxon>Bacillales</taxon>
        <taxon>Paenibacillaceae</taxon>
        <taxon>Paenibacillus</taxon>
    </lineage>
</organism>
<protein>
    <recommendedName>
        <fullName evidence="1">Immunity protein 30 domain-containing protein</fullName>
    </recommendedName>
</protein>
<dbReference type="OrthoDB" id="7009327at2"/>
<keyword evidence="3" id="KW-1185">Reference proteome</keyword>
<dbReference type="Proteomes" id="UP000029453">
    <property type="component" value="Unassembled WGS sequence"/>
</dbReference>
<evidence type="ECO:0000313" key="2">
    <source>
        <dbReference type="EMBL" id="GAC40800.1"/>
    </source>
</evidence>
<dbReference type="InterPro" id="IPR029084">
    <property type="entry name" value="Imm30"/>
</dbReference>
<dbReference type="Pfam" id="PF15565">
    <property type="entry name" value="Imm30"/>
    <property type="match status" value="1"/>
</dbReference>
<evidence type="ECO:0000313" key="3">
    <source>
        <dbReference type="Proteomes" id="UP000029453"/>
    </source>
</evidence>
<comment type="caution">
    <text evidence="2">The sequence shown here is derived from an EMBL/GenBank/DDBJ whole genome shotgun (WGS) entry which is preliminary data.</text>
</comment>
<gene>
    <name evidence="2" type="ORF">PPOP_0127</name>
</gene>
<evidence type="ECO:0000259" key="1">
    <source>
        <dbReference type="Pfam" id="PF15565"/>
    </source>
</evidence>
<feature type="domain" description="Immunity protein 30" evidence="1">
    <location>
        <begin position="12"/>
        <end position="112"/>
    </location>
</feature>
<accession>M9LF27</accession>
<name>M9LF27_PAEPP</name>
<proteinExistence type="predicted"/>
<reference evidence="2 3" key="1">
    <citation type="submission" date="2012-10" db="EMBL/GenBank/DDBJ databases">
        <title>Draft Genome Sequence of Paenibacillus popilliae ATCC 14706T.</title>
        <authorList>
            <person name="Iiyama K."/>
            <person name="Mori K."/>
            <person name="Mon H."/>
            <person name="Chieda Y."/>
            <person name="Lee J.M."/>
            <person name="Kusakabe T."/>
            <person name="Tashiro K."/>
            <person name="Asano S."/>
            <person name="Yasunaga-Aoki C."/>
            <person name="Shimizu S."/>
        </authorList>
    </citation>
    <scope>NUCLEOTIDE SEQUENCE [LARGE SCALE GENOMIC DNA]</scope>
    <source>
        <strain evidence="2 3">ATCC 14706</strain>
    </source>
</reference>
<dbReference type="EMBL" id="BALG01000007">
    <property type="protein sequence ID" value="GAC40800.1"/>
    <property type="molecule type" value="Genomic_DNA"/>
</dbReference>
<dbReference type="RefSeq" id="WP_006284022.1">
    <property type="nucleotide sequence ID" value="NZ_BALG01000007.1"/>
</dbReference>